<comment type="caution">
    <text evidence="1">The sequence shown here is derived from an EMBL/GenBank/DDBJ whole genome shotgun (WGS) entry which is preliminary data.</text>
</comment>
<dbReference type="EMBL" id="JBEPNJ010000019">
    <property type="protein sequence ID" value="MET3773923.1"/>
    <property type="molecule type" value="Genomic_DNA"/>
</dbReference>
<proteinExistence type="predicted"/>
<accession>A0ACC6TJY0</accession>
<evidence type="ECO:0000313" key="1">
    <source>
        <dbReference type="EMBL" id="MET3773923.1"/>
    </source>
</evidence>
<organism evidence="1 2">
    <name type="scientific">Arthrobacter nitrophenolicus</name>
    <dbReference type="NCBI Taxonomy" id="683150"/>
    <lineage>
        <taxon>Bacteria</taxon>
        <taxon>Bacillati</taxon>
        <taxon>Actinomycetota</taxon>
        <taxon>Actinomycetes</taxon>
        <taxon>Micrococcales</taxon>
        <taxon>Micrococcaceae</taxon>
        <taxon>Arthrobacter</taxon>
    </lineage>
</organism>
<name>A0ACC6TJY0_9MICC</name>
<protein>
    <submittedName>
        <fullName evidence="1">Uncharacterized protein</fullName>
    </submittedName>
</protein>
<keyword evidence="2" id="KW-1185">Reference proteome</keyword>
<gene>
    <name evidence="1" type="ORF">ABIC98_003592</name>
</gene>
<dbReference type="Proteomes" id="UP001549207">
    <property type="component" value="Unassembled WGS sequence"/>
</dbReference>
<reference evidence="1" key="1">
    <citation type="submission" date="2024-06" db="EMBL/GenBank/DDBJ databases">
        <title>Genomic Encyclopedia of Type Strains, Phase IV (KMG-IV): sequencing the most valuable type-strain genomes for metagenomic binning, comparative biology and taxonomic classification.</title>
        <authorList>
            <person name="Goeker M."/>
        </authorList>
    </citation>
    <scope>NUCLEOTIDE SEQUENCE</scope>
    <source>
        <strain evidence="1">SJCon</strain>
    </source>
</reference>
<evidence type="ECO:0000313" key="2">
    <source>
        <dbReference type="Proteomes" id="UP001549207"/>
    </source>
</evidence>
<sequence>MTAAPAALQRRTPRTVPFGRRGRGAGMTGRRNAGTGLGSGTSNAARGAVTAEFAVALPAVLALLAMLLAGAAAGATQLRIEEGARAGARALARGEDPARVERTVRTLAGGTAAATVAAEGGWYSITVTDRVGGPLGSSIPWILTARATTRSEAPAAAATGGLTDGRGNR</sequence>